<dbReference type="RefSeq" id="WP_072773272.1">
    <property type="nucleotide sequence ID" value="NZ_FRDN01000009.1"/>
</dbReference>
<dbReference type="EMBL" id="FRDN01000009">
    <property type="protein sequence ID" value="SHN77563.1"/>
    <property type="molecule type" value="Genomic_DNA"/>
</dbReference>
<gene>
    <name evidence="1" type="ORF">SAMN02745215_02904</name>
</gene>
<evidence type="ECO:0000313" key="2">
    <source>
        <dbReference type="Proteomes" id="UP000184010"/>
    </source>
</evidence>
<reference evidence="2" key="1">
    <citation type="submission" date="2016-12" db="EMBL/GenBank/DDBJ databases">
        <authorList>
            <person name="Varghese N."/>
            <person name="Submissions S."/>
        </authorList>
    </citation>
    <scope>NUCLEOTIDE SEQUENCE [LARGE SCALE GENOMIC DNA]</scope>
    <source>
        <strain evidence="2">DSM 11544</strain>
    </source>
</reference>
<name>A0A1M7U3U2_9FIRM</name>
<proteinExistence type="predicted"/>
<keyword evidence="2" id="KW-1185">Reference proteome</keyword>
<organism evidence="1 2">
    <name type="scientific">Desulfitobacterium chlororespirans DSM 11544</name>
    <dbReference type="NCBI Taxonomy" id="1121395"/>
    <lineage>
        <taxon>Bacteria</taxon>
        <taxon>Bacillati</taxon>
        <taxon>Bacillota</taxon>
        <taxon>Clostridia</taxon>
        <taxon>Eubacteriales</taxon>
        <taxon>Desulfitobacteriaceae</taxon>
        <taxon>Desulfitobacterium</taxon>
    </lineage>
</organism>
<accession>A0A1M7U3U2</accession>
<protein>
    <submittedName>
        <fullName evidence="1">Uncharacterized protein</fullName>
    </submittedName>
</protein>
<evidence type="ECO:0000313" key="1">
    <source>
        <dbReference type="EMBL" id="SHN77563.1"/>
    </source>
</evidence>
<sequence>MEKSTYVNVQTDTVKSVIDSIIEAHPDRTLLLTPCFLKRGKAPTKKCNGYVLTVEVVVAEEVVNDLRFINDMGILVALTVPKSSLKEQWREEVTNHEP</sequence>
<dbReference type="Proteomes" id="UP000184010">
    <property type="component" value="Unassembled WGS sequence"/>
</dbReference>
<dbReference type="STRING" id="1121395.SAMN02745215_02904"/>
<dbReference type="AlphaFoldDB" id="A0A1M7U3U2"/>